<sequence>MEGNGVLIQIEYVPLQHFPMNIFTRLYAPAGARDKVIKRFRHLLPSVDLSGCTIHVTEFAERPDFSALTNGNIVGQQEETGQNRETWAEAEQLLDVSKQHTDGLSEREHSDQAKKVSKRNLRRRLLKLVYTDGKLFTVRAA</sequence>
<reference evidence="2" key="1">
    <citation type="journal article" date="2015" name="Nat. Genet.">
        <title>The genome and transcriptome of the zoonotic hookworm Ancylostoma ceylanicum identify infection-specific gene families.</title>
        <authorList>
            <person name="Schwarz E.M."/>
            <person name="Hu Y."/>
            <person name="Antoshechkin I."/>
            <person name="Miller M.M."/>
            <person name="Sternberg P.W."/>
            <person name="Aroian R.V."/>
        </authorList>
    </citation>
    <scope>NUCLEOTIDE SEQUENCE</scope>
    <source>
        <strain evidence="2">HY135</strain>
    </source>
</reference>
<proteinExistence type="predicted"/>
<comment type="caution">
    <text evidence="1">The sequence shown here is derived from an EMBL/GenBank/DDBJ whole genome shotgun (WGS) entry which is preliminary data.</text>
</comment>
<dbReference type="EMBL" id="JARK01001345">
    <property type="protein sequence ID" value="EYC27234.1"/>
    <property type="molecule type" value="Genomic_DNA"/>
</dbReference>
<evidence type="ECO:0000313" key="2">
    <source>
        <dbReference type="Proteomes" id="UP000024635"/>
    </source>
</evidence>
<dbReference type="Proteomes" id="UP000024635">
    <property type="component" value="Unassembled WGS sequence"/>
</dbReference>
<evidence type="ECO:0000313" key="1">
    <source>
        <dbReference type="EMBL" id="EYC27234.1"/>
    </source>
</evidence>
<organism evidence="1 2">
    <name type="scientific">Ancylostoma ceylanicum</name>
    <dbReference type="NCBI Taxonomy" id="53326"/>
    <lineage>
        <taxon>Eukaryota</taxon>
        <taxon>Metazoa</taxon>
        <taxon>Ecdysozoa</taxon>
        <taxon>Nematoda</taxon>
        <taxon>Chromadorea</taxon>
        <taxon>Rhabditida</taxon>
        <taxon>Rhabditina</taxon>
        <taxon>Rhabditomorpha</taxon>
        <taxon>Strongyloidea</taxon>
        <taxon>Ancylostomatidae</taxon>
        <taxon>Ancylostomatinae</taxon>
        <taxon>Ancylostoma</taxon>
    </lineage>
</organism>
<dbReference type="AlphaFoldDB" id="A0A016VHZ0"/>
<keyword evidence="2" id="KW-1185">Reference proteome</keyword>
<gene>
    <name evidence="1" type="primary">Acey_s0009.g593</name>
    <name evidence="1" type="ORF">Y032_0009g593</name>
</gene>
<protein>
    <submittedName>
        <fullName evidence="1">Uncharacterized protein</fullName>
    </submittedName>
</protein>
<accession>A0A016VHZ0</accession>
<name>A0A016VHZ0_9BILA</name>